<keyword evidence="5" id="KW-0143">Chaperone</keyword>
<protein>
    <recommendedName>
        <fullName evidence="6">Flagellar secretion chaperone FliS</fullName>
    </recommendedName>
</protein>
<evidence type="ECO:0000313" key="7">
    <source>
        <dbReference type="EMBL" id="SDE47627.1"/>
    </source>
</evidence>
<accession>A0A1G7D7Y8</accession>
<dbReference type="PANTHER" id="PTHR34773:SF1">
    <property type="entry name" value="FLAGELLAR SECRETION CHAPERONE FLIS"/>
    <property type="match status" value="1"/>
</dbReference>
<keyword evidence="4 6" id="KW-1005">Bacterial flagellum biogenesis</keyword>
<dbReference type="STRING" id="187868.SAMN05192589_11852"/>
<dbReference type="PANTHER" id="PTHR34773">
    <property type="entry name" value="FLAGELLAR SECRETION CHAPERONE FLIS"/>
    <property type="match status" value="1"/>
</dbReference>
<dbReference type="Gene3D" id="1.20.120.340">
    <property type="entry name" value="Flagellar protein FliS"/>
    <property type="match status" value="1"/>
</dbReference>
<dbReference type="Pfam" id="PF02561">
    <property type="entry name" value="FliS"/>
    <property type="match status" value="1"/>
</dbReference>
<name>A0A1G7D7Y8_9BURK</name>
<dbReference type="GO" id="GO:0005829">
    <property type="term" value="C:cytosol"/>
    <property type="evidence" value="ECO:0007669"/>
    <property type="project" value="UniProtKB-SubCell"/>
</dbReference>
<evidence type="ECO:0000256" key="5">
    <source>
        <dbReference type="ARBA" id="ARBA00023186"/>
    </source>
</evidence>
<dbReference type="PIRSF" id="PIRSF039090">
    <property type="entry name" value="Flis"/>
    <property type="match status" value="1"/>
</dbReference>
<dbReference type="InterPro" id="IPR036584">
    <property type="entry name" value="FliS_sf"/>
</dbReference>
<evidence type="ECO:0000313" key="8">
    <source>
        <dbReference type="Proteomes" id="UP000198781"/>
    </source>
</evidence>
<evidence type="ECO:0000256" key="6">
    <source>
        <dbReference type="PIRNR" id="PIRNR039090"/>
    </source>
</evidence>
<keyword evidence="3 6" id="KW-0963">Cytoplasm</keyword>
<keyword evidence="7" id="KW-0282">Flagellum</keyword>
<dbReference type="RefSeq" id="WP_092745717.1">
    <property type="nucleotide sequence ID" value="NZ_FMZC01000018.1"/>
</dbReference>
<dbReference type="SUPFAM" id="SSF101116">
    <property type="entry name" value="Flagellar export chaperone FliS"/>
    <property type="match status" value="1"/>
</dbReference>
<dbReference type="EMBL" id="FMZC01000018">
    <property type="protein sequence ID" value="SDE47627.1"/>
    <property type="molecule type" value="Genomic_DNA"/>
</dbReference>
<keyword evidence="7" id="KW-0969">Cilium</keyword>
<dbReference type="GO" id="GO:0071973">
    <property type="term" value="P:bacterial-type flagellum-dependent cell motility"/>
    <property type="evidence" value="ECO:0007669"/>
    <property type="project" value="TreeGrafter"/>
</dbReference>
<sequence length="141" mass="14878">MYTPVSSRAASVYRQVGVQSSVDGASPHQLIQMLFDGLVQSLNAARGSMQRGDVEEKGRHLGKAVRIIEEGLKGGLNPVQGGELAANLRSLYDYCVSRLTMANLRNDVTLVEEVVNLITPVAQGWGEIGSGGRPAGQGGGN</sequence>
<dbReference type="GO" id="GO:0044780">
    <property type="term" value="P:bacterial-type flagellum assembly"/>
    <property type="evidence" value="ECO:0007669"/>
    <property type="project" value="InterPro"/>
</dbReference>
<comment type="subcellular location">
    <subcellularLocation>
        <location evidence="1 6">Cytoplasm</location>
        <location evidence="1 6">Cytosol</location>
    </subcellularLocation>
</comment>
<evidence type="ECO:0000256" key="1">
    <source>
        <dbReference type="ARBA" id="ARBA00004514"/>
    </source>
</evidence>
<evidence type="ECO:0000256" key="2">
    <source>
        <dbReference type="ARBA" id="ARBA00008787"/>
    </source>
</evidence>
<proteinExistence type="inferred from homology"/>
<gene>
    <name evidence="7" type="ORF">SAMN05192589_11852</name>
</gene>
<organism evidence="7 8">
    <name type="scientific">Paracidovorax valerianellae</name>
    <dbReference type="NCBI Taxonomy" id="187868"/>
    <lineage>
        <taxon>Bacteria</taxon>
        <taxon>Pseudomonadati</taxon>
        <taxon>Pseudomonadota</taxon>
        <taxon>Betaproteobacteria</taxon>
        <taxon>Burkholderiales</taxon>
        <taxon>Comamonadaceae</taxon>
        <taxon>Paracidovorax</taxon>
    </lineage>
</organism>
<comment type="similarity">
    <text evidence="2 6">Belongs to the FliS family.</text>
</comment>
<dbReference type="NCBIfam" id="TIGR00208">
    <property type="entry name" value="fliS"/>
    <property type="match status" value="1"/>
</dbReference>
<evidence type="ECO:0000256" key="3">
    <source>
        <dbReference type="ARBA" id="ARBA00022490"/>
    </source>
</evidence>
<dbReference type="InterPro" id="IPR003713">
    <property type="entry name" value="FliS"/>
</dbReference>
<dbReference type="Proteomes" id="UP000198781">
    <property type="component" value="Unassembled WGS sequence"/>
</dbReference>
<keyword evidence="7" id="KW-0966">Cell projection</keyword>
<evidence type="ECO:0000256" key="4">
    <source>
        <dbReference type="ARBA" id="ARBA00022795"/>
    </source>
</evidence>
<keyword evidence="8" id="KW-1185">Reference proteome</keyword>
<dbReference type="OrthoDB" id="9792010at2"/>
<dbReference type="AlphaFoldDB" id="A0A1G7D7Y8"/>
<reference evidence="7 8" key="1">
    <citation type="submission" date="2016-10" db="EMBL/GenBank/DDBJ databases">
        <authorList>
            <person name="de Groot N.N."/>
        </authorList>
    </citation>
    <scope>NUCLEOTIDE SEQUENCE [LARGE SCALE GENOMIC DNA]</scope>
    <source>
        <strain evidence="7 8">DSM 16619</strain>
    </source>
</reference>
<dbReference type="CDD" id="cd16098">
    <property type="entry name" value="FliS"/>
    <property type="match status" value="1"/>
</dbReference>